<dbReference type="GO" id="GO:0008168">
    <property type="term" value="F:methyltransferase activity"/>
    <property type="evidence" value="ECO:0007669"/>
    <property type="project" value="UniProtKB-KW"/>
</dbReference>
<keyword evidence="5" id="KW-1185">Reference proteome</keyword>
<dbReference type="GO" id="GO:0032259">
    <property type="term" value="P:methylation"/>
    <property type="evidence" value="ECO:0007669"/>
    <property type="project" value="UniProtKB-KW"/>
</dbReference>
<protein>
    <submittedName>
        <fullName evidence="4">Uncharacterized protein</fullName>
    </submittedName>
</protein>
<dbReference type="InterPro" id="IPR010426">
    <property type="entry name" value="MTTB_MeTrfase"/>
</dbReference>
<dbReference type="AlphaFoldDB" id="A0A0B7MJ07"/>
<sequence length="103" mass="11128">MRSGVGALGECRKWELVEPYRYNWQNTMVLPGVRAGYTGASKAPDAQSGFEHIYNALLPALIGIDFCGTAGIVDNALVASYENLVIDNELSSIIQHTVRGLDG</sequence>
<comment type="similarity">
    <text evidence="1">Belongs to the trimethylamine methyltransferase family.</text>
</comment>
<evidence type="ECO:0000256" key="2">
    <source>
        <dbReference type="ARBA" id="ARBA00022603"/>
    </source>
</evidence>
<gene>
    <name evidence="4" type="ORF">SSCH_1540001</name>
</gene>
<evidence type="ECO:0000256" key="3">
    <source>
        <dbReference type="ARBA" id="ARBA00022679"/>
    </source>
</evidence>
<evidence type="ECO:0000256" key="1">
    <source>
        <dbReference type="ARBA" id="ARBA00007137"/>
    </source>
</evidence>
<keyword evidence="2" id="KW-0489">Methyltransferase</keyword>
<name>A0A0B7MJ07_9FIRM</name>
<dbReference type="Gene3D" id="3.20.20.480">
    <property type="entry name" value="Trimethylamine methyltransferase-like"/>
    <property type="match status" value="1"/>
</dbReference>
<dbReference type="InterPro" id="IPR038601">
    <property type="entry name" value="MttB-like_sf"/>
</dbReference>
<dbReference type="EMBL" id="CDRZ01000062">
    <property type="protein sequence ID" value="CEO88183.1"/>
    <property type="molecule type" value="Genomic_DNA"/>
</dbReference>
<dbReference type="Pfam" id="PF06253">
    <property type="entry name" value="MTTB"/>
    <property type="match status" value="1"/>
</dbReference>
<dbReference type="Proteomes" id="UP000046155">
    <property type="component" value="Unassembled WGS sequence"/>
</dbReference>
<proteinExistence type="inferred from homology"/>
<dbReference type="RefSeq" id="WP_052835295.1">
    <property type="nucleotide sequence ID" value="NZ_CDRZ01000062.1"/>
</dbReference>
<reference evidence="5" key="1">
    <citation type="submission" date="2015-01" db="EMBL/GenBank/DDBJ databases">
        <authorList>
            <person name="Manzoor Shahid"/>
            <person name="Zubair Saima"/>
        </authorList>
    </citation>
    <scope>NUCLEOTIDE SEQUENCE [LARGE SCALE GENOMIC DNA]</scope>
    <source>
        <strain evidence="5">Sp3</strain>
    </source>
</reference>
<accession>A0A0B7MJ07</accession>
<dbReference type="GO" id="GO:0015948">
    <property type="term" value="P:methanogenesis"/>
    <property type="evidence" value="ECO:0007669"/>
    <property type="project" value="InterPro"/>
</dbReference>
<evidence type="ECO:0000313" key="4">
    <source>
        <dbReference type="EMBL" id="CEO88183.1"/>
    </source>
</evidence>
<evidence type="ECO:0000313" key="5">
    <source>
        <dbReference type="Proteomes" id="UP000046155"/>
    </source>
</evidence>
<keyword evidence="3" id="KW-0808">Transferase</keyword>
<organism evidence="4 5">
    <name type="scientific">Syntrophaceticus schinkii</name>
    <dbReference type="NCBI Taxonomy" id="499207"/>
    <lineage>
        <taxon>Bacteria</taxon>
        <taxon>Bacillati</taxon>
        <taxon>Bacillota</taxon>
        <taxon>Clostridia</taxon>
        <taxon>Thermoanaerobacterales</taxon>
        <taxon>Thermoanaerobacterales Family III. Incertae Sedis</taxon>
        <taxon>Syntrophaceticus</taxon>
    </lineage>
</organism>